<dbReference type="InterPro" id="IPR029476">
    <property type="entry name" value="DNase_NucA_NucB"/>
</dbReference>
<dbReference type="STRING" id="1844972.A7K91_25295"/>
<protein>
    <submittedName>
        <fullName evidence="4">DNA-entry nuclease</fullName>
    </submittedName>
</protein>
<comment type="caution">
    <text evidence="4">The sequence shown here is derived from an EMBL/GenBank/DDBJ whole genome shotgun (WGS) entry which is preliminary data.</text>
</comment>
<feature type="compositionally biased region" description="Basic and acidic residues" evidence="1">
    <location>
        <begin position="203"/>
        <end position="214"/>
    </location>
</feature>
<dbReference type="InterPro" id="IPR008613">
    <property type="entry name" value="Excalibur_Ca-bd_domain"/>
</dbReference>
<reference evidence="4 5" key="1">
    <citation type="submission" date="2016-05" db="EMBL/GenBank/DDBJ databases">
        <title>Paenibacillus oryzae. sp. nov., isolated from the rice root.</title>
        <authorList>
            <person name="Zhang J."/>
            <person name="Zhang X."/>
        </authorList>
    </citation>
    <scope>NUCLEOTIDE SEQUENCE [LARGE SCALE GENOMIC DNA]</scope>
    <source>
        <strain evidence="4 5">1DrF-4</strain>
    </source>
</reference>
<evidence type="ECO:0000259" key="3">
    <source>
        <dbReference type="SMART" id="SM00894"/>
    </source>
</evidence>
<keyword evidence="5" id="KW-1185">Reference proteome</keyword>
<keyword evidence="2" id="KW-0812">Transmembrane</keyword>
<feature type="transmembrane region" description="Helical" evidence="2">
    <location>
        <begin position="21"/>
        <end position="45"/>
    </location>
</feature>
<evidence type="ECO:0000313" key="5">
    <source>
        <dbReference type="Proteomes" id="UP000092024"/>
    </source>
</evidence>
<dbReference type="EMBL" id="LYPA01000074">
    <property type="protein sequence ID" value="OBR63267.1"/>
    <property type="molecule type" value="Genomic_DNA"/>
</dbReference>
<feature type="region of interest" description="Disordered" evidence="1">
    <location>
        <begin position="195"/>
        <end position="214"/>
    </location>
</feature>
<proteinExistence type="predicted"/>
<feature type="domain" description="Excalibur calcium-binding" evidence="3">
    <location>
        <begin position="178"/>
        <end position="214"/>
    </location>
</feature>
<dbReference type="AlphaFoldDB" id="A0A1A5YCE6"/>
<dbReference type="Proteomes" id="UP000092024">
    <property type="component" value="Unassembled WGS sequence"/>
</dbReference>
<dbReference type="Pfam" id="PF05901">
    <property type="entry name" value="Excalibur"/>
    <property type="match status" value="1"/>
</dbReference>
<name>A0A1A5YCE6_9BACL</name>
<gene>
    <name evidence="4" type="ORF">A7K91_25295</name>
</gene>
<dbReference type="OrthoDB" id="1906360at2"/>
<dbReference type="Pfam" id="PF14040">
    <property type="entry name" value="DNase_NucA_NucB"/>
    <property type="match status" value="1"/>
</dbReference>
<keyword evidence="2" id="KW-1133">Transmembrane helix</keyword>
<keyword evidence="2" id="KW-0472">Membrane</keyword>
<accession>A0A1A5YCE6</accession>
<dbReference type="SMART" id="SM00894">
    <property type="entry name" value="Excalibur"/>
    <property type="match status" value="1"/>
</dbReference>
<evidence type="ECO:0000313" key="4">
    <source>
        <dbReference type="EMBL" id="OBR63267.1"/>
    </source>
</evidence>
<organism evidence="4 5">
    <name type="scientific">Paenibacillus oryzae</name>
    <dbReference type="NCBI Taxonomy" id="1844972"/>
    <lineage>
        <taxon>Bacteria</taxon>
        <taxon>Bacillati</taxon>
        <taxon>Bacillota</taxon>
        <taxon>Bacilli</taxon>
        <taxon>Bacillales</taxon>
        <taxon>Paenibacillaceae</taxon>
        <taxon>Paenibacillus</taxon>
    </lineage>
</organism>
<sequence length="214" mass="22969">MKDRFTLERLSLKKASGLLKLYLLTFTLIAAILTLSACGGVTVTLSPGEAKNTSYDYELLFPSEKYPETALHIYGAIEQGHSNVCTIDRAGAEANRKKSLAGIDTKKGYDRDEWPMAMCKEGGEGASVAYVASSDNRGAGSWVGHQLSDYPDGTKVLFVVEKPENLFPDAPAGDEEVVYANCAAVREAGKAPLYKGDPGYSSKLDRDGDGVACQ</sequence>
<evidence type="ECO:0000256" key="2">
    <source>
        <dbReference type="SAM" id="Phobius"/>
    </source>
</evidence>
<evidence type="ECO:0000256" key="1">
    <source>
        <dbReference type="SAM" id="MobiDB-lite"/>
    </source>
</evidence>